<accession>A0ABR7HP22</accession>
<evidence type="ECO:0000256" key="2">
    <source>
        <dbReference type="ARBA" id="ARBA00023221"/>
    </source>
</evidence>
<dbReference type="Pfam" id="PF13561">
    <property type="entry name" value="adh_short_C2"/>
    <property type="match status" value="1"/>
</dbReference>
<dbReference type="NCBIfam" id="NF005559">
    <property type="entry name" value="PRK07231.1"/>
    <property type="match status" value="1"/>
</dbReference>
<sequence length="243" mass="25484">MEMSGKVAVITGGTSGIGRSTAEKLLERGATVLVLGRSRERGAEMEQLGNCHFYPCDMACPEEIAETCDAILRDYPEIDILVNNAGMSIDGTVETLSLEEWNQIFAVNVTSVYLMSKYLIPAIRKRGGGRIINIASTAGTVGAPGLDAYASTKGAVIQLTRSMAADYAAEGILVNAVCPGGTLTPLMCGIEANGSLDDFASLFPIKRLAQPEEIAAMIVFLASDAASFMAGSTVLVDGGFTCI</sequence>
<dbReference type="SMART" id="SM00822">
    <property type="entry name" value="PKS_KR"/>
    <property type="match status" value="1"/>
</dbReference>
<dbReference type="InterPro" id="IPR050259">
    <property type="entry name" value="SDR"/>
</dbReference>
<gene>
    <name evidence="4" type="ORF">H8S34_00305</name>
</gene>
<organism evidence="4 5">
    <name type="scientific">Pseudoflavonifractor hominis</name>
    <dbReference type="NCBI Taxonomy" id="2763059"/>
    <lineage>
        <taxon>Bacteria</taxon>
        <taxon>Bacillati</taxon>
        <taxon>Bacillota</taxon>
        <taxon>Clostridia</taxon>
        <taxon>Eubacteriales</taxon>
        <taxon>Oscillospiraceae</taxon>
        <taxon>Pseudoflavonifractor</taxon>
    </lineage>
</organism>
<comment type="similarity">
    <text evidence="1">Belongs to the short-chain dehydrogenases/reductases (SDR) family.</text>
</comment>
<dbReference type="RefSeq" id="WP_186962743.1">
    <property type="nucleotide sequence ID" value="NZ_JACOPR010000001.1"/>
</dbReference>
<protein>
    <submittedName>
        <fullName evidence="4">SDR family oxidoreductase</fullName>
    </submittedName>
</protein>
<dbReference type="EMBL" id="JACOPR010000001">
    <property type="protein sequence ID" value="MBC5729276.1"/>
    <property type="molecule type" value="Genomic_DNA"/>
</dbReference>
<proteinExistence type="inferred from homology"/>
<keyword evidence="2" id="KW-0753">Steroid metabolism</keyword>
<dbReference type="SUPFAM" id="SSF51735">
    <property type="entry name" value="NAD(P)-binding Rossmann-fold domains"/>
    <property type="match status" value="1"/>
</dbReference>
<reference evidence="4 5" key="1">
    <citation type="submission" date="2020-08" db="EMBL/GenBank/DDBJ databases">
        <title>Genome public.</title>
        <authorList>
            <person name="Liu C."/>
            <person name="Sun Q."/>
        </authorList>
    </citation>
    <scope>NUCLEOTIDE SEQUENCE [LARGE SCALE GENOMIC DNA]</scope>
    <source>
        <strain evidence="4 5">New-38</strain>
    </source>
</reference>
<evidence type="ECO:0000313" key="5">
    <source>
        <dbReference type="Proteomes" id="UP000660021"/>
    </source>
</evidence>
<evidence type="ECO:0000256" key="1">
    <source>
        <dbReference type="ARBA" id="ARBA00006484"/>
    </source>
</evidence>
<dbReference type="Gene3D" id="3.40.50.720">
    <property type="entry name" value="NAD(P)-binding Rossmann-like Domain"/>
    <property type="match status" value="1"/>
</dbReference>
<name>A0ABR7HP22_9FIRM</name>
<evidence type="ECO:0000259" key="3">
    <source>
        <dbReference type="SMART" id="SM00822"/>
    </source>
</evidence>
<keyword evidence="5" id="KW-1185">Reference proteome</keyword>
<comment type="caution">
    <text evidence="4">The sequence shown here is derived from an EMBL/GenBank/DDBJ whole genome shotgun (WGS) entry which is preliminary data.</text>
</comment>
<dbReference type="PRINTS" id="PR00081">
    <property type="entry name" value="GDHRDH"/>
</dbReference>
<evidence type="ECO:0000313" key="4">
    <source>
        <dbReference type="EMBL" id="MBC5729276.1"/>
    </source>
</evidence>
<dbReference type="CDD" id="cd05233">
    <property type="entry name" value="SDR_c"/>
    <property type="match status" value="1"/>
</dbReference>
<feature type="domain" description="Ketoreductase" evidence="3">
    <location>
        <begin position="6"/>
        <end position="197"/>
    </location>
</feature>
<dbReference type="InterPro" id="IPR036291">
    <property type="entry name" value="NAD(P)-bd_dom_sf"/>
</dbReference>
<dbReference type="PROSITE" id="PS00061">
    <property type="entry name" value="ADH_SHORT"/>
    <property type="match status" value="1"/>
</dbReference>
<dbReference type="PRINTS" id="PR00080">
    <property type="entry name" value="SDRFAMILY"/>
</dbReference>
<dbReference type="Proteomes" id="UP000660021">
    <property type="component" value="Unassembled WGS sequence"/>
</dbReference>
<dbReference type="PANTHER" id="PTHR42879:SF2">
    <property type="entry name" value="3-OXOACYL-[ACYL-CARRIER-PROTEIN] REDUCTASE FABG"/>
    <property type="match status" value="1"/>
</dbReference>
<dbReference type="InterPro" id="IPR002347">
    <property type="entry name" value="SDR_fam"/>
</dbReference>
<dbReference type="PANTHER" id="PTHR42879">
    <property type="entry name" value="3-OXOACYL-(ACYL-CARRIER-PROTEIN) REDUCTASE"/>
    <property type="match status" value="1"/>
</dbReference>
<dbReference type="InterPro" id="IPR057326">
    <property type="entry name" value="KR_dom"/>
</dbReference>
<keyword evidence="2" id="KW-0443">Lipid metabolism</keyword>
<dbReference type="InterPro" id="IPR020904">
    <property type="entry name" value="Sc_DH/Rdtase_CS"/>
</dbReference>